<reference evidence="2 3" key="1">
    <citation type="submission" date="2020-08" db="EMBL/GenBank/DDBJ databases">
        <title>Plant Genome Project.</title>
        <authorList>
            <person name="Zhang R.-G."/>
        </authorList>
    </citation>
    <scope>NUCLEOTIDE SEQUENCE [LARGE SCALE GENOMIC DNA]</scope>
    <source>
        <tissue evidence="2">Rhizome</tissue>
    </source>
</reference>
<accession>A0A8J5FQ83</accession>
<proteinExistence type="predicted"/>
<keyword evidence="3" id="KW-1185">Reference proteome</keyword>
<organism evidence="2 3">
    <name type="scientific">Zingiber officinale</name>
    <name type="common">Ginger</name>
    <name type="synonym">Amomum zingiber</name>
    <dbReference type="NCBI Taxonomy" id="94328"/>
    <lineage>
        <taxon>Eukaryota</taxon>
        <taxon>Viridiplantae</taxon>
        <taxon>Streptophyta</taxon>
        <taxon>Embryophyta</taxon>
        <taxon>Tracheophyta</taxon>
        <taxon>Spermatophyta</taxon>
        <taxon>Magnoliopsida</taxon>
        <taxon>Liliopsida</taxon>
        <taxon>Zingiberales</taxon>
        <taxon>Zingiberaceae</taxon>
        <taxon>Zingiber</taxon>
    </lineage>
</organism>
<dbReference type="Proteomes" id="UP000734854">
    <property type="component" value="Unassembled WGS sequence"/>
</dbReference>
<dbReference type="AlphaFoldDB" id="A0A8J5FQ83"/>
<dbReference type="EMBL" id="JACMSC010000014">
    <property type="protein sequence ID" value="KAG6488615.1"/>
    <property type="molecule type" value="Genomic_DNA"/>
</dbReference>
<feature type="compositionally biased region" description="Low complexity" evidence="1">
    <location>
        <begin position="176"/>
        <end position="185"/>
    </location>
</feature>
<feature type="compositionally biased region" description="Basic residues" evidence="1">
    <location>
        <begin position="162"/>
        <end position="175"/>
    </location>
</feature>
<evidence type="ECO:0000313" key="2">
    <source>
        <dbReference type="EMBL" id="KAG6488615.1"/>
    </source>
</evidence>
<evidence type="ECO:0000256" key="1">
    <source>
        <dbReference type="SAM" id="MobiDB-lite"/>
    </source>
</evidence>
<gene>
    <name evidence="2" type="ORF">ZIOFF_049862</name>
</gene>
<name>A0A8J5FQ83_ZINOF</name>
<sequence length="254" mass="27402">MSFSYRGAWSNSGHLYMHPGAWPSTHRRAFLHRNMPGCLEQLQVPRIAKITWIALISQVPGQASGQGHSFVEKIKVRKGIPLLYSPPRRHVLPLAQLHPCRSASGHSRSAAPGHPCLSASSHSRRSASFHSYRTASIHPRRSASSQSLGAAPGHPFRSASSHSRRSASSHSRRSASSHSRCSASSHTRRPASNHSSFPACRRPTSCLPSSTRHPALPLPPFPDSSLDLAASPADQPIRFAAAPISTLFAFSTAA</sequence>
<evidence type="ECO:0000313" key="3">
    <source>
        <dbReference type="Proteomes" id="UP000734854"/>
    </source>
</evidence>
<protein>
    <submittedName>
        <fullName evidence="2">Uncharacterized protein</fullName>
    </submittedName>
</protein>
<feature type="region of interest" description="Disordered" evidence="1">
    <location>
        <begin position="101"/>
        <end position="229"/>
    </location>
</feature>
<comment type="caution">
    <text evidence="2">The sequence shown here is derived from an EMBL/GenBank/DDBJ whole genome shotgun (WGS) entry which is preliminary data.</text>
</comment>